<accession>A0A974D6I8</accession>
<gene>
    <name evidence="1" type="ORF">XELAEV_18023385mg</name>
</gene>
<evidence type="ECO:0000313" key="1">
    <source>
        <dbReference type="EMBL" id="OCT85221.1"/>
    </source>
</evidence>
<sequence length="70" mass="7592">MQPFFWINLSTVKPMRTSVVQASPKLTAPMDPDQHSIPPAGCKWVAGLHTSPPFTYISAKALPPPMMSVG</sequence>
<protein>
    <submittedName>
        <fullName evidence="1">Uncharacterized protein</fullName>
    </submittedName>
</protein>
<evidence type="ECO:0000313" key="2">
    <source>
        <dbReference type="Proteomes" id="UP000694892"/>
    </source>
</evidence>
<organism evidence="1 2">
    <name type="scientific">Xenopus laevis</name>
    <name type="common">African clawed frog</name>
    <dbReference type="NCBI Taxonomy" id="8355"/>
    <lineage>
        <taxon>Eukaryota</taxon>
        <taxon>Metazoa</taxon>
        <taxon>Chordata</taxon>
        <taxon>Craniata</taxon>
        <taxon>Vertebrata</taxon>
        <taxon>Euteleostomi</taxon>
        <taxon>Amphibia</taxon>
        <taxon>Batrachia</taxon>
        <taxon>Anura</taxon>
        <taxon>Pipoidea</taxon>
        <taxon>Pipidae</taxon>
        <taxon>Xenopodinae</taxon>
        <taxon>Xenopus</taxon>
        <taxon>Xenopus</taxon>
    </lineage>
</organism>
<reference evidence="2" key="1">
    <citation type="journal article" date="2016" name="Nature">
        <title>Genome evolution in the allotetraploid frog Xenopus laevis.</title>
        <authorList>
            <person name="Session A.M."/>
            <person name="Uno Y."/>
            <person name="Kwon T."/>
            <person name="Chapman J.A."/>
            <person name="Toyoda A."/>
            <person name="Takahashi S."/>
            <person name="Fukui A."/>
            <person name="Hikosaka A."/>
            <person name="Suzuki A."/>
            <person name="Kondo M."/>
            <person name="van Heeringen S.J."/>
            <person name="Quigley I."/>
            <person name="Heinz S."/>
            <person name="Ogino H."/>
            <person name="Ochi H."/>
            <person name="Hellsten U."/>
            <person name="Lyons J.B."/>
            <person name="Simakov O."/>
            <person name="Putnam N."/>
            <person name="Stites J."/>
            <person name="Kuroki Y."/>
            <person name="Tanaka T."/>
            <person name="Michiue T."/>
            <person name="Watanabe M."/>
            <person name="Bogdanovic O."/>
            <person name="Lister R."/>
            <person name="Georgiou G."/>
            <person name="Paranjpe S.S."/>
            <person name="van Kruijsbergen I."/>
            <person name="Shu S."/>
            <person name="Carlson J."/>
            <person name="Kinoshita T."/>
            <person name="Ohta Y."/>
            <person name="Mawaribuchi S."/>
            <person name="Jenkins J."/>
            <person name="Grimwood J."/>
            <person name="Schmutz J."/>
            <person name="Mitros T."/>
            <person name="Mozaffari S.V."/>
            <person name="Suzuki Y."/>
            <person name="Haramoto Y."/>
            <person name="Yamamoto T.S."/>
            <person name="Takagi C."/>
            <person name="Heald R."/>
            <person name="Miller K."/>
            <person name="Haudenschild C."/>
            <person name="Kitzman J."/>
            <person name="Nakayama T."/>
            <person name="Izutsu Y."/>
            <person name="Robert J."/>
            <person name="Fortriede J."/>
            <person name="Burns K."/>
            <person name="Lotay V."/>
            <person name="Karimi K."/>
            <person name="Yasuoka Y."/>
            <person name="Dichmann D.S."/>
            <person name="Flajnik M.F."/>
            <person name="Houston D.W."/>
            <person name="Shendure J."/>
            <person name="DuPasquier L."/>
            <person name="Vize P.D."/>
            <person name="Zorn A.M."/>
            <person name="Ito M."/>
            <person name="Marcotte E.M."/>
            <person name="Wallingford J.B."/>
            <person name="Ito Y."/>
            <person name="Asashima M."/>
            <person name="Ueno N."/>
            <person name="Matsuda Y."/>
            <person name="Veenstra G.J."/>
            <person name="Fujiyama A."/>
            <person name="Harland R.M."/>
            <person name="Taira M."/>
            <person name="Rokhsar D.S."/>
        </authorList>
    </citation>
    <scope>NUCLEOTIDE SEQUENCE [LARGE SCALE GENOMIC DNA]</scope>
    <source>
        <strain evidence="2">J</strain>
    </source>
</reference>
<dbReference type="AlphaFoldDB" id="A0A974D6I8"/>
<dbReference type="EMBL" id="CM004472">
    <property type="protein sequence ID" value="OCT85221.1"/>
    <property type="molecule type" value="Genomic_DNA"/>
</dbReference>
<proteinExistence type="predicted"/>
<dbReference type="Proteomes" id="UP000694892">
    <property type="component" value="Chromosome 4L"/>
</dbReference>
<name>A0A974D6I8_XENLA</name>